<dbReference type="Proteomes" id="UP000539372">
    <property type="component" value="Unassembled WGS sequence"/>
</dbReference>
<accession>A0A7Y0DWL2</accession>
<evidence type="ECO:0000313" key="1">
    <source>
        <dbReference type="EMBL" id="NMM42955.1"/>
    </source>
</evidence>
<organism evidence="1 2">
    <name type="scientific">Pacificispira spongiicola</name>
    <dbReference type="NCBI Taxonomy" id="2729598"/>
    <lineage>
        <taxon>Bacteria</taxon>
        <taxon>Pseudomonadati</taxon>
        <taxon>Pseudomonadota</taxon>
        <taxon>Alphaproteobacteria</taxon>
        <taxon>Rhodospirillales</taxon>
        <taxon>Rhodospirillaceae</taxon>
        <taxon>Pacificispira</taxon>
    </lineage>
</organism>
<dbReference type="EMBL" id="JABBNT010000001">
    <property type="protein sequence ID" value="NMM42955.1"/>
    <property type="molecule type" value="Genomic_DNA"/>
</dbReference>
<sequence length="366" mass="40591">MSLFTTLMSSVTGSFTNNSGSGALTILKGASASRSSGVANVQSVLDNAKYDAGRQQIMANVQLRIEAIVNEEVVPKDTWEKVAGFLALTGQPFTYKVSNAGEIEVNEQNVDNLSSLPVANQSKMRAALERLDEVRSQVDETVTKANLRVRLIDAVNRVAQMELHSPPSALWETEFQTIKSTGRPVMIGLNADGEVRAINQLESNFDYVEDPDKRLILQEAGRKLTNILNGTATATENWQYAALGNQIEGDDYFLDVDDSNEIVIRRNTEKRRSATNFFAQFHANAGTDYHVIPEFLKTENTNIFKASWEEQAAAFIQSKTPFFLDLQGDTIVARQTNFVNMRRLDLLDVAGTYRQQTAQALVNLIT</sequence>
<proteinExistence type="predicted"/>
<dbReference type="RefSeq" id="WP_169623268.1">
    <property type="nucleotide sequence ID" value="NZ_JABBNT010000001.1"/>
</dbReference>
<protein>
    <submittedName>
        <fullName evidence="1">Uncharacterized protein</fullName>
    </submittedName>
</protein>
<keyword evidence="2" id="KW-1185">Reference proteome</keyword>
<comment type="caution">
    <text evidence="1">The sequence shown here is derived from an EMBL/GenBank/DDBJ whole genome shotgun (WGS) entry which is preliminary data.</text>
</comment>
<gene>
    <name evidence="1" type="ORF">HH303_00595</name>
</gene>
<name>A0A7Y0DWL2_9PROT</name>
<dbReference type="AlphaFoldDB" id="A0A7Y0DWL2"/>
<evidence type="ECO:0000313" key="2">
    <source>
        <dbReference type="Proteomes" id="UP000539372"/>
    </source>
</evidence>
<reference evidence="1 2" key="1">
    <citation type="submission" date="2020-04" db="EMBL/GenBank/DDBJ databases">
        <title>Rhodospirillaceae bacterium KN72 isolated from deep sea.</title>
        <authorList>
            <person name="Zhang D.-C."/>
        </authorList>
    </citation>
    <scope>NUCLEOTIDE SEQUENCE [LARGE SCALE GENOMIC DNA]</scope>
    <source>
        <strain evidence="1 2">KN72</strain>
    </source>
</reference>